<evidence type="ECO:0000256" key="4">
    <source>
        <dbReference type="ARBA" id="ARBA00022764"/>
    </source>
</evidence>
<comment type="subcellular location">
    <subcellularLocation>
        <location evidence="1">Periplasm</location>
    </subcellularLocation>
</comment>
<reference evidence="6 7" key="1">
    <citation type="submission" date="2019-12" db="EMBL/GenBank/DDBJ databases">
        <authorList>
            <person name="Kun Z."/>
        </authorList>
    </citation>
    <scope>NUCLEOTIDE SEQUENCE [LARGE SCALE GENOMIC DNA]</scope>
    <source>
        <strain evidence="6 7">YIM 123512</strain>
    </source>
</reference>
<gene>
    <name evidence="6" type="ORF">GRQ65_00485</name>
</gene>
<keyword evidence="3" id="KW-0732">Signal</keyword>
<keyword evidence="7" id="KW-1185">Reference proteome</keyword>
<dbReference type="AlphaFoldDB" id="A0A6L7EL67"/>
<dbReference type="InterPro" id="IPR001188">
    <property type="entry name" value="Sperm_putr-bd"/>
</dbReference>
<evidence type="ECO:0000256" key="5">
    <source>
        <dbReference type="SAM" id="MobiDB-lite"/>
    </source>
</evidence>
<dbReference type="Gene3D" id="3.40.190.10">
    <property type="entry name" value="Periplasmic binding protein-like II"/>
    <property type="match status" value="2"/>
</dbReference>
<keyword evidence="4" id="KW-0574">Periplasm</keyword>
<evidence type="ECO:0000313" key="7">
    <source>
        <dbReference type="Proteomes" id="UP000473325"/>
    </source>
</evidence>
<sequence length="461" mass="49648">MTPEPTRPQHGAGGAGRTFRAATSGDGFRCEHVTGALDPLSHPGDRGTIPQQGASRKGVVTVATGDSRRVQHGPSTTRRALLRGGGAAAFVGVSAAALKLPFFGVEGARVEAASCVGTDVSASQKELVISNWPAYIDPRRKKTSTSAVFTAQTGITVDYTDDVNDNAEFYAKVKNQLGSCQPVGRDIMVLTDWMAARMIDLGWIQELDLAEIPDVTANVIEPLRGLSWDPDFRHHVPWQTGLTGIAYNADAVGEVGSFEELLTRADLKGRISLLTEMRDTMGFMLKLTGADPAEFTDDQWGTALDELRKVVAAGQVRAFTGNEYIQDLAAGNIVACEAWSGDVIQAQFDNPAIKFVTPEEGLMLWSDNMLVPNGATHQANAEAWMNYYYDPVVAAKLAAWVNYICPVQGAQAEMEKIDPSLVDNPLIFPDDATLAATMSFMPLDEEQITRYEGAFADVTGG</sequence>
<evidence type="ECO:0000256" key="2">
    <source>
        <dbReference type="ARBA" id="ARBA00022448"/>
    </source>
</evidence>
<accession>A0A6L7EL67</accession>
<proteinExistence type="predicted"/>
<dbReference type="PANTHER" id="PTHR30222:SF17">
    <property type="entry name" value="SPERMIDINE_PUTRESCINE-BINDING PERIPLASMIC PROTEIN"/>
    <property type="match status" value="1"/>
</dbReference>
<protein>
    <submittedName>
        <fullName evidence="6">Extracellular solute-binding protein</fullName>
    </submittedName>
</protein>
<organism evidence="6 7">
    <name type="scientific">Nocardioides flavescens</name>
    <dbReference type="NCBI Taxonomy" id="2691959"/>
    <lineage>
        <taxon>Bacteria</taxon>
        <taxon>Bacillati</taxon>
        <taxon>Actinomycetota</taxon>
        <taxon>Actinomycetes</taxon>
        <taxon>Propionibacteriales</taxon>
        <taxon>Nocardioidaceae</taxon>
        <taxon>Nocardioides</taxon>
    </lineage>
</organism>
<comment type="caution">
    <text evidence="6">The sequence shown here is derived from an EMBL/GenBank/DDBJ whole genome shotgun (WGS) entry which is preliminary data.</text>
</comment>
<dbReference type="PANTHER" id="PTHR30222">
    <property type="entry name" value="SPERMIDINE/PUTRESCINE-BINDING PERIPLASMIC PROTEIN"/>
    <property type="match status" value="1"/>
</dbReference>
<dbReference type="InterPro" id="IPR006059">
    <property type="entry name" value="SBP"/>
</dbReference>
<evidence type="ECO:0000256" key="1">
    <source>
        <dbReference type="ARBA" id="ARBA00004418"/>
    </source>
</evidence>
<dbReference type="GO" id="GO:0019808">
    <property type="term" value="F:polyamine binding"/>
    <property type="evidence" value="ECO:0007669"/>
    <property type="project" value="InterPro"/>
</dbReference>
<dbReference type="GO" id="GO:0042597">
    <property type="term" value="C:periplasmic space"/>
    <property type="evidence" value="ECO:0007669"/>
    <property type="project" value="UniProtKB-SubCell"/>
</dbReference>
<evidence type="ECO:0000256" key="3">
    <source>
        <dbReference type="ARBA" id="ARBA00022729"/>
    </source>
</evidence>
<feature type="region of interest" description="Disordered" evidence="5">
    <location>
        <begin position="1"/>
        <end position="22"/>
    </location>
</feature>
<evidence type="ECO:0000313" key="6">
    <source>
        <dbReference type="EMBL" id="MXG88023.1"/>
    </source>
</evidence>
<name>A0A6L7EL67_9ACTN</name>
<dbReference type="Proteomes" id="UP000473325">
    <property type="component" value="Unassembled WGS sequence"/>
</dbReference>
<keyword evidence="2" id="KW-0813">Transport</keyword>
<dbReference type="Pfam" id="PF13416">
    <property type="entry name" value="SBP_bac_8"/>
    <property type="match status" value="1"/>
</dbReference>
<dbReference type="PRINTS" id="PR00909">
    <property type="entry name" value="SPERMDNBNDNG"/>
</dbReference>
<dbReference type="CDD" id="cd13590">
    <property type="entry name" value="PBP2_PotD_PotF_like"/>
    <property type="match status" value="1"/>
</dbReference>
<feature type="region of interest" description="Disordered" evidence="5">
    <location>
        <begin position="36"/>
        <end position="57"/>
    </location>
</feature>
<dbReference type="GO" id="GO:0015846">
    <property type="term" value="P:polyamine transport"/>
    <property type="evidence" value="ECO:0007669"/>
    <property type="project" value="InterPro"/>
</dbReference>
<dbReference type="EMBL" id="WUEK01000001">
    <property type="protein sequence ID" value="MXG88023.1"/>
    <property type="molecule type" value="Genomic_DNA"/>
</dbReference>
<dbReference type="SUPFAM" id="SSF53850">
    <property type="entry name" value="Periplasmic binding protein-like II"/>
    <property type="match status" value="1"/>
</dbReference>